<dbReference type="AlphaFoldDB" id="A0A951UCL6"/>
<protein>
    <submittedName>
        <fullName evidence="3">Response regulator</fullName>
    </submittedName>
</protein>
<dbReference type="Pfam" id="PF00072">
    <property type="entry name" value="Response_reg"/>
    <property type="match status" value="1"/>
</dbReference>
<dbReference type="InterPro" id="IPR001789">
    <property type="entry name" value="Sig_transdc_resp-reg_receiver"/>
</dbReference>
<evidence type="ECO:0000259" key="2">
    <source>
        <dbReference type="PROSITE" id="PS50110"/>
    </source>
</evidence>
<feature type="modified residue" description="4-aspartylphosphate" evidence="1">
    <location>
        <position position="65"/>
    </location>
</feature>
<dbReference type="SUPFAM" id="SSF52172">
    <property type="entry name" value="CheY-like"/>
    <property type="match status" value="1"/>
</dbReference>
<proteinExistence type="predicted"/>
<name>A0A951UCL6_9CYAN</name>
<dbReference type="CDD" id="cd17557">
    <property type="entry name" value="REC_Rcp-like"/>
    <property type="match status" value="1"/>
</dbReference>
<gene>
    <name evidence="3" type="ORF">KME25_28620</name>
</gene>
<sequence>MQPPSLEVLLVEDDPGDVELTLAALERSRLKINLYVINEGEEVLPYLNRQGQYAKAVAPNLILLDLNLPGLSGLEILSLIKNNQRLKIIPVIVLANSEADAEVTESYNLGASCYVQKPTGIEEFNTLVKLIDSFWLNAVKLPRLDN</sequence>
<dbReference type="GO" id="GO:0000160">
    <property type="term" value="P:phosphorelay signal transduction system"/>
    <property type="evidence" value="ECO:0007669"/>
    <property type="project" value="InterPro"/>
</dbReference>
<accession>A0A951UCL6</accession>
<reference evidence="3" key="1">
    <citation type="submission" date="2021-05" db="EMBL/GenBank/DDBJ databases">
        <authorList>
            <person name="Pietrasiak N."/>
            <person name="Ward R."/>
            <person name="Stajich J.E."/>
            <person name="Kurbessoian T."/>
        </authorList>
    </citation>
    <scope>NUCLEOTIDE SEQUENCE</scope>
    <source>
        <strain evidence="3">CPER-KK1</strain>
    </source>
</reference>
<dbReference type="PANTHER" id="PTHR44520:SF2">
    <property type="entry name" value="RESPONSE REGULATOR RCP1"/>
    <property type="match status" value="1"/>
</dbReference>
<dbReference type="EMBL" id="JAHHIF010000060">
    <property type="protein sequence ID" value="MBW4548370.1"/>
    <property type="molecule type" value="Genomic_DNA"/>
</dbReference>
<comment type="caution">
    <text evidence="3">The sequence shown here is derived from an EMBL/GenBank/DDBJ whole genome shotgun (WGS) entry which is preliminary data.</text>
</comment>
<dbReference type="Proteomes" id="UP000753908">
    <property type="component" value="Unassembled WGS sequence"/>
</dbReference>
<organism evidence="3 4">
    <name type="scientific">Symplocastrum torsivum CPER-KK1</name>
    <dbReference type="NCBI Taxonomy" id="450513"/>
    <lineage>
        <taxon>Bacteria</taxon>
        <taxon>Bacillati</taxon>
        <taxon>Cyanobacteriota</taxon>
        <taxon>Cyanophyceae</taxon>
        <taxon>Oscillatoriophycideae</taxon>
        <taxon>Oscillatoriales</taxon>
        <taxon>Microcoleaceae</taxon>
        <taxon>Symplocastrum</taxon>
    </lineage>
</organism>
<dbReference type="SMART" id="SM00448">
    <property type="entry name" value="REC"/>
    <property type="match status" value="1"/>
</dbReference>
<dbReference type="PROSITE" id="PS50110">
    <property type="entry name" value="RESPONSE_REGULATORY"/>
    <property type="match status" value="1"/>
</dbReference>
<evidence type="ECO:0000313" key="4">
    <source>
        <dbReference type="Proteomes" id="UP000753908"/>
    </source>
</evidence>
<feature type="domain" description="Response regulatory" evidence="2">
    <location>
        <begin position="7"/>
        <end position="132"/>
    </location>
</feature>
<dbReference type="InterPro" id="IPR052893">
    <property type="entry name" value="TCS_response_regulator"/>
</dbReference>
<keyword evidence="1" id="KW-0597">Phosphoprotein</keyword>
<dbReference type="Gene3D" id="3.40.50.2300">
    <property type="match status" value="1"/>
</dbReference>
<dbReference type="InterPro" id="IPR011006">
    <property type="entry name" value="CheY-like_superfamily"/>
</dbReference>
<dbReference type="PANTHER" id="PTHR44520">
    <property type="entry name" value="RESPONSE REGULATOR RCP1-RELATED"/>
    <property type="match status" value="1"/>
</dbReference>
<evidence type="ECO:0000313" key="3">
    <source>
        <dbReference type="EMBL" id="MBW4548370.1"/>
    </source>
</evidence>
<reference evidence="3" key="2">
    <citation type="journal article" date="2022" name="Microbiol. Resour. Announc.">
        <title>Metagenome Sequencing to Explore Phylogenomics of Terrestrial Cyanobacteria.</title>
        <authorList>
            <person name="Ward R.D."/>
            <person name="Stajich J.E."/>
            <person name="Johansen J.R."/>
            <person name="Huntemann M."/>
            <person name="Clum A."/>
            <person name="Foster B."/>
            <person name="Foster B."/>
            <person name="Roux S."/>
            <person name="Palaniappan K."/>
            <person name="Varghese N."/>
            <person name="Mukherjee S."/>
            <person name="Reddy T.B.K."/>
            <person name="Daum C."/>
            <person name="Copeland A."/>
            <person name="Chen I.A."/>
            <person name="Ivanova N.N."/>
            <person name="Kyrpides N.C."/>
            <person name="Shapiro N."/>
            <person name="Eloe-Fadrosh E.A."/>
            <person name="Pietrasiak N."/>
        </authorList>
    </citation>
    <scope>NUCLEOTIDE SEQUENCE</scope>
    <source>
        <strain evidence="3">CPER-KK1</strain>
    </source>
</reference>
<evidence type="ECO:0000256" key="1">
    <source>
        <dbReference type="PROSITE-ProRule" id="PRU00169"/>
    </source>
</evidence>